<dbReference type="InterPro" id="IPR025661">
    <property type="entry name" value="Pept_asp_AS"/>
</dbReference>
<keyword evidence="7" id="KW-0645">Protease</keyword>
<keyword evidence="10" id="KW-0865">Zymogen</keyword>
<comment type="similarity">
    <text evidence="3">Belongs to the peptidase C1 family.</text>
</comment>
<dbReference type="PROSITE" id="PS00139">
    <property type="entry name" value="THIOL_PROTEASE_CYS"/>
    <property type="match status" value="1"/>
</dbReference>
<evidence type="ECO:0000256" key="18">
    <source>
        <dbReference type="ARBA" id="ARBA00045556"/>
    </source>
</evidence>
<evidence type="ECO:0000256" key="17">
    <source>
        <dbReference type="ARBA" id="ARBA00032961"/>
    </source>
</evidence>
<dbReference type="SMART" id="SM00645">
    <property type="entry name" value="Pept_C1"/>
    <property type="match status" value="1"/>
</dbReference>
<feature type="chain" id="PRO_5041258829" description="Dipeptidyl peptidase 1" evidence="19">
    <location>
        <begin position="21"/>
        <end position="479"/>
    </location>
</feature>
<evidence type="ECO:0000256" key="19">
    <source>
        <dbReference type="SAM" id="SignalP"/>
    </source>
</evidence>
<comment type="subunit">
    <text evidence="4">Tetramer of heterotrimers consisting of exclusion domain, heavy- and light chains.</text>
</comment>
<evidence type="ECO:0000313" key="21">
    <source>
        <dbReference type="EMBL" id="WMI02462.1"/>
    </source>
</evidence>
<evidence type="ECO:0000256" key="2">
    <source>
        <dbReference type="ARBA" id="ARBA00001923"/>
    </source>
</evidence>
<protein>
    <recommendedName>
        <fullName evidence="6">Dipeptidyl peptidase 1</fullName>
        <ecNumber evidence="5">3.4.14.1</ecNumber>
    </recommendedName>
    <alternativeName>
        <fullName evidence="15">Cathepsin C</fullName>
    </alternativeName>
    <alternativeName>
        <fullName evidence="14">Cathepsin J</fullName>
    </alternativeName>
    <alternativeName>
        <fullName evidence="17">Dipeptidyl peptidase I</fullName>
    </alternativeName>
    <alternativeName>
        <fullName evidence="16">Dipeptidyl transferase</fullName>
    </alternativeName>
</protein>
<dbReference type="AlphaFoldDB" id="A0AA51B091"/>
<reference evidence="21" key="1">
    <citation type="submission" date="2023-06" db="EMBL/GenBank/DDBJ databases">
        <title>Genome-wide identification of olive flounder (Paralichthys olivaceus) cathepsin genes: Provides insights into its regulation to Edwardsiella tarda infection and temperature stress in immune response.</title>
        <authorList>
            <person name="Yao T."/>
        </authorList>
    </citation>
    <scope>NUCLEOTIDE SEQUENCE</scope>
</reference>
<dbReference type="SUPFAM" id="SSF75001">
    <property type="entry name" value="Dipeptidyl peptidase I (cathepsin C), exclusion domain"/>
    <property type="match status" value="1"/>
</dbReference>
<dbReference type="Pfam" id="PF08773">
    <property type="entry name" value="CathepsinC_exc"/>
    <property type="match status" value="1"/>
</dbReference>
<evidence type="ECO:0000256" key="6">
    <source>
        <dbReference type="ARBA" id="ARBA00014709"/>
    </source>
</evidence>
<keyword evidence="9" id="KW-0788">Thiol protease</keyword>
<dbReference type="FunFam" id="3.90.70.10:FF:000062">
    <property type="entry name" value="Dipeptidyl peptidase 1"/>
    <property type="match status" value="1"/>
</dbReference>
<dbReference type="EC" id="3.4.14.1" evidence="5"/>
<dbReference type="InterPro" id="IPR014882">
    <property type="entry name" value="CathepsinC_exc"/>
</dbReference>
<dbReference type="PROSITE" id="PS00639">
    <property type="entry name" value="THIOL_PROTEASE_HIS"/>
    <property type="match status" value="1"/>
</dbReference>
<dbReference type="PANTHER" id="PTHR12411">
    <property type="entry name" value="CYSTEINE PROTEASE FAMILY C1-RELATED"/>
    <property type="match status" value="1"/>
</dbReference>
<dbReference type="InterPro" id="IPR013128">
    <property type="entry name" value="Peptidase_C1A"/>
</dbReference>
<keyword evidence="19" id="KW-0732">Signal</keyword>
<dbReference type="InterPro" id="IPR038765">
    <property type="entry name" value="Papain-like_cys_pep_sf"/>
</dbReference>
<dbReference type="CDD" id="cd02621">
    <property type="entry name" value="Peptidase_C1A_CathepsinC"/>
    <property type="match status" value="1"/>
</dbReference>
<dbReference type="InterPro" id="IPR039412">
    <property type="entry name" value="CatC"/>
</dbReference>
<dbReference type="InterPro" id="IPR000169">
    <property type="entry name" value="Pept_cys_AS"/>
</dbReference>
<dbReference type="GO" id="GO:0008234">
    <property type="term" value="F:cysteine-type peptidase activity"/>
    <property type="evidence" value="ECO:0007669"/>
    <property type="project" value="UniProtKB-KW"/>
</dbReference>
<evidence type="ECO:0000256" key="12">
    <source>
        <dbReference type="ARBA" id="ARBA00023180"/>
    </source>
</evidence>
<dbReference type="GO" id="GO:0006508">
    <property type="term" value="P:proteolysis"/>
    <property type="evidence" value="ECO:0007669"/>
    <property type="project" value="UniProtKB-KW"/>
</dbReference>
<keyword evidence="12" id="KW-0325">Glycoprotein</keyword>
<evidence type="ECO:0000256" key="5">
    <source>
        <dbReference type="ARBA" id="ARBA00012059"/>
    </source>
</evidence>
<comment type="cofactor">
    <cofactor evidence="2">
        <name>chloride</name>
        <dbReference type="ChEBI" id="CHEBI:17996"/>
    </cofactor>
</comment>
<dbReference type="Gene3D" id="3.90.70.10">
    <property type="entry name" value="Cysteine proteinases"/>
    <property type="match status" value="1"/>
</dbReference>
<dbReference type="GO" id="GO:0008239">
    <property type="term" value="F:dipeptidyl-peptidase activity"/>
    <property type="evidence" value="ECO:0007669"/>
    <property type="project" value="UniProtKB-EC"/>
</dbReference>
<keyword evidence="11" id="KW-1015">Disulfide bond</keyword>
<evidence type="ECO:0000256" key="3">
    <source>
        <dbReference type="ARBA" id="ARBA00008455"/>
    </source>
</evidence>
<dbReference type="FunFam" id="2.40.128.80:FF:000003">
    <property type="entry name" value="Cathepsin C"/>
    <property type="match status" value="1"/>
</dbReference>
<keyword evidence="13" id="KW-0868">Chloride</keyword>
<evidence type="ECO:0000256" key="10">
    <source>
        <dbReference type="ARBA" id="ARBA00023145"/>
    </source>
</evidence>
<proteinExistence type="evidence at transcript level"/>
<evidence type="ECO:0000256" key="11">
    <source>
        <dbReference type="ARBA" id="ARBA00023157"/>
    </source>
</evidence>
<evidence type="ECO:0000256" key="15">
    <source>
        <dbReference type="ARBA" id="ARBA00029779"/>
    </source>
</evidence>
<dbReference type="InterPro" id="IPR036496">
    <property type="entry name" value="CathepsinC_exc_dom_sf"/>
</dbReference>
<comment type="catalytic activity">
    <reaction evidence="1">
        <text>Release of an N-terminal dipeptide, Xaa-Yaa-|-Zaa-, except when Xaa is Arg or Lys, or Yaa or Zaa is Pro.</text>
        <dbReference type="EC" id="3.4.14.1"/>
    </reaction>
</comment>
<organism evidence="21">
    <name type="scientific">Paralichthys olivaceus</name>
    <name type="common">Bastard halibut</name>
    <name type="synonym">Hippoglossus olivaceus</name>
    <dbReference type="NCBI Taxonomy" id="8255"/>
    <lineage>
        <taxon>Eukaryota</taxon>
        <taxon>Metazoa</taxon>
        <taxon>Chordata</taxon>
        <taxon>Craniata</taxon>
        <taxon>Vertebrata</taxon>
        <taxon>Euteleostomi</taxon>
        <taxon>Actinopterygii</taxon>
        <taxon>Neopterygii</taxon>
        <taxon>Teleostei</taxon>
        <taxon>Neoteleostei</taxon>
        <taxon>Acanthomorphata</taxon>
        <taxon>Carangaria</taxon>
        <taxon>Pleuronectiformes</taxon>
        <taxon>Pleuronectoidei</taxon>
        <taxon>Paralichthyidae</taxon>
        <taxon>Paralichthys</taxon>
    </lineage>
</organism>
<dbReference type="PROSITE" id="PS00640">
    <property type="entry name" value="THIOL_PROTEASE_ASN"/>
    <property type="match status" value="1"/>
</dbReference>
<evidence type="ECO:0000256" key="4">
    <source>
        <dbReference type="ARBA" id="ARBA00011610"/>
    </source>
</evidence>
<dbReference type="SUPFAM" id="SSF54001">
    <property type="entry name" value="Cysteine proteinases"/>
    <property type="match status" value="1"/>
</dbReference>
<name>A0AA51B091_PAROL</name>
<feature type="signal peptide" evidence="19">
    <location>
        <begin position="1"/>
        <end position="20"/>
    </location>
</feature>
<evidence type="ECO:0000256" key="16">
    <source>
        <dbReference type="ARBA" id="ARBA00030778"/>
    </source>
</evidence>
<evidence type="ECO:0000256" key="9">
    <source>
        <dbReference type="ARBA" id="ARBA00022807"/>
    </source>
</evidence>
<sequence>MRLSAVLVCVCLLWAEGSRGDTPANCTYEELLGTWVFQVSRGGHDRTVNCSTQGKHIQAALNTALYFRAQVLDRSMDATGESTVTVNLEKLSVATDELGNTGFFTIIYNQGFEVVINGYKWFAFFKYSEEGSTVTSYCDQTLPGWVHDVLGNNWACFVAKKVKPVPPRVDYKPLFSSRLLQKPYKNNMDFIDSINSVQSSWKAVSYSEHETFTLQELHRRAGGPASRIPLRVRPMPVSAEVAKIAAALPEHFDWRNVDGVNFISPVRNQASCGSCYAFASMGMLEARIRVLTNNSETPVFSPQQVVSCSQYSQGCDGGFPYLIGKYAQDFGIVDESCFPYVAKDTPCGIPKNCVRAYTAEYSYVGGFYGGCSEMAMMLELVKNGPMGVAFEVYADFMNYKEGIYHHTGLSERFNPFELTNHAVLLVGYGRCHKTGQKYWIVKNSWGTSWGEDGYFRIRRGSDECAIESIAVAAKPIPKL</sequence>
<keyword evidence="8" id="KW-0378">Hydrolase</keyword>
<evidence type="ECO:0000256" key="1">
    <source>
        <dbReference type="ARBA" id="ARBA00000738"/>
    </source>
</evidence>
<dbReference type="Gene3D" id="2.40.128.80">
    <property type="entry name" value="Cathepsin C, exclusion domain"/>
    <property type="match status" value="1"/>
</dbReference>
<dbReference type="EMBL" id="OR130533">
    <property type="protein sequence ID" value="WMI02462.1"/>
    <property type="molecule type" value="mRNA"/>
</dbReference>
<accession>A0AA51B091</accession>
<dbReference type="InterPro" id="IPR025660">
    <property type="entry name" value="Pept_his_AS"/>
</dbReference>
<dbReference type="Pfam" id="PF00112">
    <property type="entry name" value="Peptidase_C1"/>
    <property type="match status" value="1"/>
</dbReference>
<evidence type="ECO:0000259" key="20">
    <source>
        <dbReference type="SMART" id="SM00645"/>
    </source>
</evidence>
<feature type="domain" description="Peptidase C1A papain C-terminal" evidence="20">
    <location>
        <begin position="248"/>
        <end position="474"/>
    </location>
</feature>
<evidence type="ECO:0000256" key="8">
    <source>
        <dbReference type="ARBA" id="ARBA00022801"/>
    </source>
</evidence>
<dbReference type="InterPro" id="IPR000668">
    <property type="entry name" value="Peptidase_C1A_C"/>
</dbReference>
<comment type="function">
    <text evidence="18">Thiol protease. Has dipeptidylpeptidase activity. Active against a broad range of dipeptide substrates composed of both polar and hydrophobic amino acids. Proline cannot occupy the P1 position and arginine cannot occupy the P2 position of the substrate. Can act as both an exopeptidase and endopeptidase. Activates serine proteases such as elastase, cathepsin G and granzymes A and B.</text>
</comment>
<evidence type="ECO:0000256" key="14">
    <source>
        <dbReference type="ARBA" id="ARBA00029762"/>
    </source>
</evidence>
<evidence type="ECO:0000256" key="13">
    <source>
        <dbReference type="ARBA" id="ARBA00023214"/>
    </source>
</evidence>
<dbReference type="PRINTS" id="PR00705">
    <property type="entry name" value="PAPAIN"/>
</dbReference>
<evidence type="ECO:0000256" key="7">
    <source>
        <dbReference type="ARBA" id="ARBA00022670"/>
    </source>
</evidence>